<reference evidence="2 3" key="2">
    <citation type="submission" date="2020-07" db="EMBL/GenBank/DDBJ databases">
        <title>Genome assembly of wild tea tree DASZ reveals pedigree and selection history of tea varieties.</title>
        <authorList>
            <person name="Zhang W."/>
        </authorList>
    </citation>
    <scope>NUCLEOTIDE SEQUENCE [LARGE SCALE GENOMIC DNA]</scope>
    <source>
        <strain evidence="3">cv. G240</strain>
        <tissue evidence="2">Leaf</tissue>
    </source>
</reference>
<keyword evidence="1" id="KW-1133">Transmembrane helix</keyword>
<keyword evidence="1" id="KW-0812">Transmembrane</keyword>
<comment type="caution">
    <text evidence="2">The sequence shown here is derived from an EMBL/GenBank/DDBJ whole genome shotgun (WGS) entry which is preliminary data.</text>
</comment>
<dbReference type="AlphaFoldDB" id="A0A7J7HA11"/>
<evidence type="ECO:0000313" key="2">
    <source>
        <dbReference type="EMBL" id="KAF5949679.1"/>
    </source>
</evidence>
<dbReference type="Proteomes" id="UP000593564">
    <property type="component" value="Unassembled WGS sequence"/>
</dbReference>
<reference evidence="3" key="1">
    <citation type="journal article" date="2020" name="Nat. Commun.">
        <title>Genome assembly of wild tea tree DASZ reveals pedigree and selection history of tea varieties.</title>
        <authorList>
            <person name="Zhang W."/>
            <person name="Zhang Y."/>
            <person name="Qiu H."/>
            <person name="Guo Y."/>
            <person name="Wan H."/>
            <person name="Zhang X."/>
            <person name="Scossa F."/>
            <person name="Alseekh S."/>
            <person name="Zhang Q."/>
            <person name="Wang P."/>
            <person name="Xu L."/>
            <person name="Schmidt M.H."/>
            <person name="Jia X."/>
            <person name="Li D."/>
            <person name="Zhu A."/>
            <person name="Guo F."/>
            <person name="Chen W."/>
            <person name="Ni D."/>
            <person name="Usadel B."/>
            <person name="Fernie A.R."/>
            <person name="Wen W."/>
        </authorList>
    </citation>
    <scope>NUCLEOTIDE SEQUENCE [LARGE SCALE GENOMIC DNA]</scope>
    <source>
        <strain evidence="3">cv. G240</strain>
    </source>
</reference>
<gene>
    <name evidence="2" type="ORF">HYC85_011672</name>
</gene>
<dbReference type="EMBL" id="JACBKZ010000005">
    <property type="protein sequence ID" value="KAF5949679.1"/>
    <property type="molecule type" value="Genomic_DNA"/>
</dbReference>
<name>A0A7J7HA11_CAMSI</name>
<proteinExistence type="predicted"/>
<accession>A0A7J7HA11</accession>
<sequence>MVVMEHGSIAEKEVKNNHGCCKGGPWYSSPLAAMSGPRESLIYVTCVYTSNNLPFPSLSLHFSQISLDSEFTFLILIMGFFFLVYRICFVS</sequence>
<protein>
    <submittedName>
        <fullName evidence="2">Uncharacterized protein</fullName>
    </submittedName>
</protein>
<feature type="transmembrane region" description="Helical" evidence="1">
    <location>
        <begin position="71"/>
        <end position="89"/>
    </location>
</feature>
<organism evidence="2 3">
    <name type="scientific">Camellia sinensis</name>
    <name type="common">Tea plant</name>
    <name type="synonym">Thea sinensis</name>
    <dbReference type="NCBI Taxonomy" id="4442"/>
    <lineage>
        <taxon>Eukaryota</taxon>
        <taxon>Viridiplantae</taxon>
        <taxon>Streptophyta</taxon>
        <taxon>Embryophyta</taxon>
        <taxon>Tracheophyta</taxon>
        <taxon>Spermatophyta</taxon>
        <taxon>Magnoliopsida</taxon>
        <taxon>eudicotyledons</taxon>
        <taxon>Gunneridae</taxon>
        <taxon>Pentapetalae</taxon>
        <taxon>asterids</taxon>
        <taxon>Ericales</taxon>
        <taxon>Theaceae</taxon>
        <taxon>Camellia</taxon>
    </lineage>
</organism>
<keyword evidence="3" id="KW-1185">Reference proteome</keyword>
<evidence type="ECO:0000313" key="3">
    <source>
        <dbReference type="Proteomes" id="UP000593564"/>
    </source>
</evidence>
<evidence type="ECO:0000256" key="1">
    <source>
        <dbReference type="SAM" id="Phobius"/>
    </source>
</evidence>
<keyword evidence="1" id="KW-0472">Membrane</keyword>